<reference evidence="5" key="1">
    <citation type="journal article" date="2014" name="Front. Microbiol.">
        <title>High frequency of phylogenetically diverse reductive dehalogenase-homologous genes in deep subseafloor sedimentary metagenomes.</title>
        <authorList>
            <person name="Kawai M."/>
            <person name="Futagami T."/>
            <person name="Toyoda A."/>
            <person name="Takaki Y."/>
            <person name="Nishi S."/>
            <person name="Hori S."/>
            <person name="Arai W."/>
            <person name="Tsubouchi T."/>
            <person name="Morono Y."/>
            <person name="Uchiyama I."/>
            <person name="Ito T."/>
            <person name="Fujiyama A."/>
            <person name="Inagaki F."/>
            <person name="Takami H."/>
        </authorList>
    </citation>
    <scope>NUCLEOTIDE SEQUENCE</scope>
    <source>
        <strain evidence="5">Expedition CK06-06</strain>
    </source>
</reference>
<dbReference type="Pfam" id="PF22919">
    <property type="entry name" value="ATP-synt_VA_C"/>
    <property type="match status" value="1"/>
</dbReference>
<dbReference type="EMBL" id="BARU01029452">
    <property type="protein sequence ID" value="GAH67084.1"/>
    <property type="molecule type" value="Genomic_DNA"/>
</dbReference>
<keyword evidence="3" id="KW-0406">Ion transport</keyword>
<evidence type="ECO:0000259" key="4">
    <source>
        <dbReference type="Pfam" id="PF22919"/>
    </source>
</evidence>
<name>X1ILV6_9ZZZZ</name>
<gene>
    <name evidence="5" type="ORF">S03H2_46852</name>
</gene>
<evidence type="ECO:0000256" key="2">
    <source>
        <dbReference type="ARBA" id="ARBA00022448"/>
    </source>
</evidence>
<dbReference type="AlphaFoldDB" id="X1ILV6"/>
<dbReference type="Gene3D" id="3.40.50.12240">
    <property type="match status" value="1"/>
</dbReference>
<evidence type="ECO:0000256" key="1">
    <source>
        <dbReference type="ARBA" id="ARBA00008936"/>
    </source>
</evidence>
<evidence type="ECO:0000313" key="5">
    <source>
        <dbReference type="EMBL" id="GAH67084.1"/>
    </source>
</evidence>
<dbReference type="GO" id="GO:0006811">
    <property type="term" value="P:monoatomic ion transport"/>
    <property type="evidence" value="ECO:0007669"/>
    <property type="project" value="UniProtKB-KW"/>
</dbReference>
<accession>X1ILV6</accession>
<feature type="domain" description="ATP synthase A/B type C-terminal" evidence="4">
    <location>
        <begin position="4"/>
        <end position="53"/>
    </location>
</feature>
<sequence length="70" mass="8339">MLNSQTILRKFFVKQGEDENRTIEESLDIGWKLLTIIPKEELKRIKDEFIEKYLPTDITTEDKNINVIKD</sequence>
<organism evidence="5">
    <name type="scientific">marine sediment metagenome</name>
    <dbReference type="NCBI Taxonomy" id="412755"/>
    <lineage>
        <taxon>unclassified sequences</taxon>
        <taxon>metagenomes</taxon>
        <taxon>ecological metagenomes</taxon>
    </lineage>
</organism>
<protein>
    <recommendedName>
        <fullName evidence="4">ATP synthase A/B type C-terminal domain-containing protein</fullName>
    </recommendedName>
</protein>
<comment type="caution">
    <text evidence="5">The sequence shown here is derived from an EMBL/GenBank/DDBJ whole genome shotgun (WGS) entry which is preliminary data.</text>
</comment>
<keyword evidence="2" id="KW-0813">Transport</keyword>
<comment type="similarity">
    <text evidence="1">Belongs to the ATPase alpha/beta chains family.</text>
</comment>
<dbReference type="InterPro" id="IPR055190">
    <property type="entry name" value="ATP-synt_VA_C"/>
</dbReference>
<evidence type="ECO:0000256" key="3">
    <source>
        <dbReference type="ARBA" id="ARBA00023065"/>
    </source>
</evidence>
<proteinExistence type="inferred from homology"/>